<dbReference type="OrthoDB" id="3600083at2759"/>
<feature type="compositionally biased region" description="Low complexity" evidence="1">
    <location>
        <begin position="643"/>
        <end position="653"/>
    </location>
</feature>
<protein>
    <recommendedName>
        <fullName evidence="4">Mucin-7</fullName>
    </recommendedName>
</protein>
<feature type="compositionally biased region" description="Basic and acidic residues" evidence="1">
    <location>
        <begin position="223"/>
        <end position="232"/>
    </location>
</feature>
<dbReference type="AlphaFoldDB" id="A0A1V6TVU7"/>
<evidence type="ECO:0000256" key="1">
    <source>
        <dbReference type="SAM" id="MobiDB-lite"/>
    </source>
</evidence>
<feature type="compositionally biased region" description="Polar residues" evidence="1">
    <location>
        <begin position="333"/>
        <end position="348"/>
    </location>
</feature>
<feature type="region of interest" description="Disordered" evidence="1">
    <location>
        <begin position="1"/>
        <end position="693"/>
    </location>
</feature>
<feature type="compositionally biased region" description="Low complexity" evidence="1">
    <location>
        <begin position="164"/>
        <end position="215"/>
    </location>
</feature>
<dbReference type="STRING" id="254877.A0A1V6TVU7"/>
<gene>
    <name evidence="2" type="ORF">PENFLA_c003G02410</name>
</gene>
<feature type="compositionally biased region" description="Polar residues" evidence="1">
    <location>
        <begin position="32"/>
        <end position="45"/>
    </location>
</feature>
<sequence>MSDNNPHHPGVRSLLAKFEGQSPIASPPSRGRSPTASDSSGTVRQLSKVRASFVTVDGVIQSNPASPLRKTSGRSDSPGMFGPKINSGDAESGRQSMISPTPVSRLDHTQNATLGQIMAEGQPEEAFETKNGKSQAAKEEPARTETETRSRNTPPKQTEESIATDSKSTSSDTPSQKSDSSVVIKKKPSSVGSARNAASKSAPTTATSTGAKPAAHNTSSKPTAREVAKERANSLAHKPSRVSLNPKTTARPTRGSAPAQDSSKPHTAGASSRPGVKSPPKPARVPGSMNTSNQASAAKPGSTGASSTRTTTSTSTLTRKPSSLKSATGGPSRATTPSTSIRRQSSRPSLPAQAANDTTTKPVNEGFLARMMRPTASSANKSHPQEKTDAKPVTRSTSVSKAPRQSTGRVPDRSVHQVKPKSTALRPQSQKSQALNKEPAPQKDGLKPSQKKQESEKENIVKPITASAKEPTTVEPAPVAAVEQPETASKPVETASPAQVEEPTPEVAVASPEPTEKSIEVPEPIIEETVTESSSDPVPVEDATEVPAEPINSNEAQASTKAEVDAPVEAPVEPIAEDAEEKAAETITATEEIAAEPVAIPTADDQVKVDEKQEVSVPEPEVLETPESETKAEVPEKDDAPVKEATAPETLAEAAEEKPAGDKSTDGPAPDAQPATEAESSNVAIDIASLALN</sequence>
<proteinExistence type="predicted"/>
<keyword evidence="3" id="KW-1185">Reference proteome</keyword>
<feature type="compositionally biased region" description="Basic and acidic residues" evidence="1">
    <location>
        <begin position="127"/>
        <end position="150"/>
    </location>
</feature>
<reference evidence="3" key="1">
    <citation type="journal article" date="2017" name="Nat. Microbiol.">
        <title>Global analysis of biosynthetic gene clusters reveals vast potential of secondary metabolite production in Penicillium species.</title>
        <authorList>
            <person name="Nielsen J.C."/>
            <person name="Grijseels S."/>
            <person name="Prigent S."/>
            <person name="Ji B."/>
            <person name="Dainat J."/>
            <person name="Nielsen K.F."/>
            <person name="Frisvad J.C."/>
            <person name="Workman M."/>
            <person name="Nielsen J."/>
        </authorList>
    </citation>
    <scope>NUCLEOTIDE SEQUENCE [LARGE SCALE GENOMIC DNA]</scope>
    <source>
        <strain evidence="3">IBT 14082</strain>
    </source>
</reference>
<comment type="caution">
    <text evidence="2">The sequence shown here is derived from an EMBL/GenBank/DDBJ whole genome shotgun (WGS) entry which is preliminary data.</text>
</comment>
<feature type="compositionally biased region" description="Basic and acidic residues" evidence="1">
    <location>
        <begin position="440"/>
        <end position="460"/>
    </location>
</feature>
<feature type="compositionally biased region" description="Polar residues" evidence="1">
    <location>
        <begin position="425"/>
        <end position="435"/>
    </location>
</feature>
<feature type="compositionally biased region" description="Polar residues" evidence="1">
    <location>
        <begin position="242"/>
        <end position="251"/>
    </location>
</feature>
<evidence type="ECO:0000313" key="3">
    <source>
        <dbReference type="Proteomes" id="UP000191342"/>
    </source>
</evidence>
<feature type="compositionally biased region" description="Polar residues" evidence="1">
    <location>
        <begin position="551"/>
        <end position="560"/>
    </location>
</feature>
<feature type="compositionally biased region" description="Polar residues" evidence="1">
    <location>
        <begin position="394"/>
        <end position="408"/>
    </location>
</feature>
<feature type="compositionally biased region" description="Basic and acidic residues" evidence="1">
    <location>
        <begin position="628"/>
        <end position="642"/>
    </location>
</feature>
<evidence type="ECO:0000313" key="2">
    <source>
        <dbReference type="EMBL" id="OQE30502.1"/>
    </source>
</evidence>
<name>A0A1V6TVU7_9EURO</name>
<dbReference type="Proteomes" id="UP000191342">
    <property type="component" value="Unassembled WGS sequence"/>
</dbReference>
<accession>A0A1V6TVU7</accession>
<evidence type="ECO:0008006" key="4">
    <source>
        <dbReference type="Google" id="ProtNLM"/>
    </source>
</evidence>
<feature type="compositionally biased region" description="Low complexity" evidence="1">
    <location>
        <begin position="585"/>
        <end position="603"/>
    </location>
</feature>
<feature type="compositionally biased region" description="Polar residues" evidence="1">
    <location>
        <begin position="151"/>
        <end position="163"/>
    </location>
</feature>
<dbReference type="EMBL" id="MLQL01000003">
    <property type="protein sequence ID" value="OQE30502.1"/>
    <property type="molecule type" value="Genomic_DNA"/>
</dbReference>
<feature type="compositionally biased region" description="Basic and acidic residues" evidence="1">
    <location>
        <begin position="655"/>
        <end position="665"/>
    </location>
</feature>
<feature type="compositionally biased region" description="Low complexity" evidence="1">
    <location>
        <begin position="300"/>
        <end position="326"/>
    </location>
</feature>
<organism evidence="2 3">
    <name type="scientific">Penicillium flavigenum</name>
    <dbReference type="NCBI Taxonomy" id="254877"/>
    <lineage>
        <taxon>Eukaryota</taxon>
        <taxon>Fungi</taxon>
        <taxon>Dikarya</taxon>
        <taxon>Ascomycota</taxon>
        <taxon>Pezizomycotina</taxon>
        <taxon>Eurotiomycetes</taxon>
        <taxon>Eurotiomycetidae</taxon>
        <taxon>Eurotiales</taxon>
        <taxon>Aspergillaceae</taxon>
        <taxon>Penicillium</taxon>
    </lineage>
</organism>
<feature type="compositionally biased region" description="Polar residues" evidence="1">
    <location>
        <begin position="93"/>
        <end position="102"/>
    </location>
</feature>
<feature type="compositionally biased region" description="Basic and acidic residues" evidence="1">
    <location>
        <begin position="383"/>
        <end position="392"/>
    </location>
</feature>
<feature type="compositionally biased region" description="Basic and acidic residues" evidence="1">
    <location>
        <begin position="605"/>
        <end position="614"/>
    </location>
</feature>